<organism evidence="2 3">
    <name type="scientific">Psittacicella hinzii</name>
    <dbReference type="NCBI Taxonomy" id="2028575"/>
    <lineage>
        <taxon>Bacteria</taxon>
        <taxon>Pseudomonadati</taxon>
        <taxon>Pseudomonadota</taxon>
        <taxon>Gammaproteobacteria</taxon>
        <taxon>Pasteurellales</taxon>
        <taxon>Psittacicellaceae</taxon>
        <taxon>Psittacicella</taxon>
    </lineage>
</organism>
<dbReference type="PANTHER" id="PTHR42850">
    <property type="entry name" value="METALLOPHOSPHOESTERASE"/>
    <property type="match status" value="1"/>
</dbReference>
<dbReference type="Pfam" id="PF00149">
    <property type="entry name" value="Metallophos"/>
    <property type="match status" value="1"/>
</dbReference>
<evidence type="ECO:0000313" key="3">
    <source>
        <dbReference type="Proteomes" id="UP000265691"/>
    </source>
</evidence>
<dbReference type="InterPro" id="IPR004843">
    <property type="entry name" value="Calcineurin-like_PHP"/>
</dbReference>
<comment type="caution">
    <text evidence="2">The sequence shown here is derived from an EMBL/GenBank/DDBJ whole genome shotgun (WGS) entry which is preliminary data.</text>
</comment>
<evidence type="ECO:0000313" key="2">
    <source>
        <dbReference type="EMBL" id="RIY34286.1"/>
    </source>
</evidence>
<proteinExistence type="predicted"/>
<keyword evidence="3" id="KW-1185">Reference proteome</keyword>
<dbReference type="RefSeq" id="WP_119524424.1">
    <property type="nucleotide sequence ID" value="NZ_NRHC01000012.1"/>
</dbReference>
<dbReference type="Proteomes" id="UP000265691">
    <property type="component" value="Unassembled WGS sequence"/>
</dbReference>
<dbReference type="GO" id="GO:0016791">
    <property type="term" value="F:phosphatase activity"/>
    <property type="evidence" value="ECO:0007669"/>
    <property type="project" value="TreeGrafter"/>
</dbReference>
<sequence length="339" mass="37984">MAKYLIGDVHGCAREMHQLLAEVDFNPSKDELYFIGDLGCRGENSLEVLRYAEQNASGIVLGNNDLRIICLVHQGLPVLANDNLQDLLSLPTSKQHFYTDWLVRQPLIINNDAFTLVHASLDPSWSPAQMQAYNQQAMAYMQSLNHEQRGYYLGFKYFAHTLADLGQAVAQGKPLTGSWASDQELRFFAEFMLTTTVARHRQVVDAQTSSILAPQGAQQLAHQLKALGQRAQSYLIADFAQAYVDFNMQLVHEPVFAPEDGIFPWYQYQEIIPDAPSFSTPVYFGHWQQAYYAGTPNNIICTDTGCVEGKSLSIFALPEYAGQQVSPQPLVQVSKKEKL</sequence>
<dbReference type="EMBL" id="NRHC01000012">
    <property type="protein sequence ID" value="RIY34286.1"/>
    <property type="molecule type" value="Genomic_DNA"/>
</dbReference>
<evidence type="ECO:0000259" key="1">
    <source>
        <dbReference type="Pfam" id="PF00149"/>
    </source>
</evidence>
<dbReference type="InterPro" id="IPR050126">
    <property type="entry name" value="Ap4A_hydrolase"/>
</dbReference>
<protein>
    <recommendedName>
        <fullName evidence="1">Calcineurin-like phosphoesterase domain-containing protein</fullName>
    </recommendedName>
</protein>
<reference evidence="2 3" key="1">
    <citation type="submission" date="2017-08" db="EMBL/GenBank/DDBJ databases">
        <title>Reclassification of Bisgaard taxon 37 and 44.</title>
        <authorList>
            <person name="Christensen H."/>
        </authorList>
    </citation>
    <scope>NUCLEOTIDE SEQUENCE [LARGE SCALE GENOMIC DNA]</scope>
    <source>
        <strain evidence="2 3">B96_3</strain>
    </source>
</reference>
<gene>
    <name evidence="2" type="ORF">CKF54_00985</name>
</gene>
<dbReference type="GO" id="GO:0006798">
    <property type="term" value="P:polyphosphate catabolic process"/>
    <property type="evidence" value="ECO:0007669"/>
    <property type="project" value="TreeGrafter"/>
</dbReference>
<dbReference type="Gene3D" id="3.60.21.10">
    <property type="match status" value="1"/>
</dbReference>
<dbReference type="GO" id="GO:0000298">
    <property type="term" value="F:endopolyphosphatase activity"/>
    <property type="evidence" value="ECO:0007669"/>
    <property type="project" value="TreeGrafter"/>
</dbReference>
<dbReference type="SUPFAM" id="SSF56300">
    <property type="entry name" value="Metallo-dependent phosphatases"/>
    <property type="match status" value="1"/>
</dbReference>
<name>A0A3A1YAB9_9GAMM</name>
<accession>A0A3A1YAB9</accession>
<dbReference type="PANTHER" id="PTHR42850:SF4">
    <property type="entry name" value="ZINC-DEPENDENT ENDOPOLYPHOSPHATASE"/>
    <property type="match status" value="1"/>
</dbReference>
<dbReference type="InterPro" id="IPR029052">
    <property type="entry name" value="Metallo-depent_PP-like"/>
</dbReference>
<dbReference type="AlphaFoldDB" id="A0A3A1YAB9"/>
<dbReference type="GO" id="GO:0005737">
    <property type="term" value="C:cytoplasm"/>
    <property type="evidence" value="ECO:0007669"/>
    <property type="project" value="TreeGrafter"/>
</dbReference>
<feature type="domain" description="Calcineurin-like phosphoesterase" evidence="1">
    <location>
        <begin position="5"/>
        <end position="82"/>
    </location>
</feature>
<dbReference type="OrthoDB" id="9807890at2"/>